<accession>A0ABS4SRQ3</accession>
<name>A0ABS4SRQ3_9PROT</name>
<evidence type="ECO:0000313" key="1">
    <source>
        <dbReference type="EMBL" id="MBP2295122.1"/>
    </source>
</evidence>
<reference evidence="1 2" key="1">
    <citation type="submission" date="2021-03" db="EMBL/GenBank/DDBJ databases">
        <title>Genomic Encyclopedia of Type Strains, Phase III (KMG-III): the genomes of soil and plant-associated and newly described type strains.</title>
        <authorList>
            <person name="Whitman W."/>
        </authorList>
    </citation>
    <scope>NUCLEOTIDE SEQUENCE [LARGE SCALE GENOMIC DNA]</scope>
    <source>
        <strain evidence="1 2">IMMIB AFH-6</strain>
    </source>
</reference>
<protein>
    <submittedName>
        <fullName evidence="1">Uncharacterized protein</fullName>
    </submittedName>
</protein>
<evidence type="ECO:0000313" key="2">
    <source>
        <dbReference type="Proteomes" id="UP000781958"/>
    </source>
</evidence>
<keyword evidence="2" id="KW-1185">Reference proteome</keyword>
<organism evidence="1 2">
    <name type="scientific">Azospirillum rugosum</name>
    <dbReference type="NCBI Taxonomy" id="416170"/>
    <lineage>
        <taxon>Bacteria</taxon>
        <taxon>Pseudomonadati</taxon>
        <taxon>Pseudomonadota</taxon>
        <taxon>Alphaproteobacteria</taxon>
        <taxon>Rhodospirillales</taxon>
        <taxon>Azospirillaceae</taxon>
        <taxon>Azospirillum</taxon>
    </lineage>
</organism>
<dbReference type="Gene3D" id="3.90.226.10">
    <property type="entry name" value="2-enoyl-CoA Hydratase, Chain A, domain 1"/>
    <property type="match status" value="1"/>
</dbReference>
<gene>
    <name evidence="1" type="ORF">J2851_004925</name>
</gene>
<dbReference type="RefSeq" id="WP_209769518.1">
    <property type="nucleotide sequence ID" value="NZ_JAGINP010000020.1"/>
</dbReference>
<sequence length="216" mass="22659">MIVFSLALLGGAPSRAAQVTVERASDGRHDLVIRGAITSSDQCHAARVLVERTDIRRIVVNSPGGDAWAGTRLARVIAWSGLPVAVPRGAKAYSAAAVAVMGGAVRNLDGDVGFHAPFLVDRKIASGPAPLSPTALPRYSANARPLLAEVTAQTRAVLREGGMPAAMIERVMAAGPTDLWKPGNATLRQWASTSKPDRPALERLARTCASVVDSLR</sequence>
<dbReference type="SUPFAM" id="SSF52096">
    <property type="entry name" value="ClpP/crotonase"/>
    <property type="match status" value="1"/>
</dbReference>
<proteinExistence type="predicted"/>
<dbReference type="InterPro" id="IPR029045">
    <property type="entry name" value="ClpP/crotonase-like_dom_sf"/>
</dbReference>
<dbReference type="EMBL" id="JAGINP010000020">
    <property type="protein sequence ID" value="MBP2295122.1"/>
    <property type="molecule type" value="Genomic_DNA"/>
</dbReference>
<comment type="caution">
    <text evidence="1">The sequence shown here is derived from an EMBL/GenBank/DDBJ whole genome shotgun (WGS) entry which is preliminary data.</text>
</comment>
<dbReference type="Proteomes" id="UP000781958">
    <property type="component" value="Unassembled WGS sequence"/>
</dbReference>